<dbReference type="EMBL" id="AP009552">
    <property type="protein sequence ID" value="BAG00420.1"/>
    <property type="molecule type" value="Genomic_DNA"/>
</dbReference>
<keyword evidence="1" id="KW-1133">Transmembrane helix</keyword>
<dbReference type="Proteomes" id="UP000001510">
    <property type="component" value="Chromosome"/>
</dbReference>
<name>B0JPA9_MICAN</name>
<gene>
    <name evidence="2" type="ordered locus">MAE_05980</name>
</gene>
<organism evidence="2 3">
    <name type="scientific">Microcystis aeruginosa (strain NIES-843 / IAM M-2473)</name>
    <dbReference type="NCBI Taxonomy" id="449447"/>
    <lineage>
        <taxon>Bacteria</taxon>
        <taxon>Bacillati</taxon>
        <taxon>Cyanobacteriota</taxon>
        <taxon>Cyanophyceae</taxon>
        <taxon>Oscillatoriophycideae</taxon>
        <taxon>Chroococcales</taxon>
        <taxon>Microcystaceae</taxon>
        <taxon>Microcystis</taxon>
    </lineage>
</organism>
<evidence type="ECO:0000313" key="2">
    <source>
        <dbReference type="EMBL" id="BAG00420.1"/>
    </source>
</evidence>
<sequence>MAQETKLFLSILQLVERMGFSVLSGQQNLVLLSLPIIQQLSIVLVLTMLLLLPKFLNPMRLLLSPYLGVVCS</sequence>
<proteinExistence type="predicted"/>
<dbReference type="EnsemblBacteria" id="BAG00420">
    <property type="protein sequence ID" value="BAG00420"/>
    <property type="gene ID" value="MAE_05980"/>
</dbReference>
<keyword evidence="1" id="KW-0812">Transmembrane</keyword>
<protein>
    <submittedName>
        <fullName evidence="2">Uncharacterized protein</fullName>
    </submittedName>
</protein>
<evidence type="ECO:0000313" key="3">
    <source>
        <dbReference type="Proteomes" id="UP000001510"/>
    </source>
</evidence>
<dbReference type="KEGG" id="mar:MAE_05980"/>
<dbReference type="AlphaFoldDB" id="B0JPA9"/>
<evidence type="ECO:0000256" key="1">
    <source>
        <dbReference type="SAM" id="Phobius"/>
    </source>
</evidence>
<dbReference type="PaxDb" id="449447-MAE_05980"/>
<reference evidence="2 3" key="1">
    <citation type="journal article" date="2007" name="DNA Res.">
        <title>Complete genomic structure of the bloom-forming toxic cyanobacterium Microcystis aeruginosa NIES-843.</title>
        <authorList>
            <person name="Kaneko T."/>
            <person name="Nakajima N."/>
            <person name="Okamoto S."/>
            <person name="Suzuki I."/>
            <person name="Tanabe Y."/>
            <person name="Tamaoki M."/>
            <person name="Nakamura Y."/>
            <person name="Kasai F."/>
            <person name="Watanabe A."/>
            <person name="Kawashima K."/>
            <person name="Kishida Y."/>
            <person name="Ono A."/>
            <person name="Shimizu Y."/>
            <person name="Takahashi C."/>
            <person name="Minami C."/>
            <person name="Fujishiro T."/>
            <person name="Kohara M."/>
            <person name="Katoh M."/>
            <person name="Nakazaki N."/>
            <person name="Nakayama S."/>
            <person name="Yamada M."/>
            <person name="Tabata S."/>
            <person name="Watanabe M.M."/>
        </authorList>
    </citation>
    <scope>NUCLEOTIDE SEQUENCE [LARGE SCALE GENOMIC DNA]</scope>
    <source>
        <strain evidence="3">NIES-843 / IAM M-247</strain>
    </source>
</reference>
<keyword evidence="3" id="KW-1185">Reference proteome</keyword>
<keyword evidence="1" id="KW-0472">Membrane</keyword>
<accession>B0JPA9</accession>
<feature type="transmembrane region" description="Helical" evidence="1">
    <location>
        <begin position="29"/>
        <end position="52"/>
    </location>
</feature>
<dbReference type="HOGENOM" id="CLU_2717848_0_0_3"/>